<evidence type="ECO:0000313" key="2">
    <source>
        <dbReference type="Proteomes" id="UP000743370"/>
    </source>
</evidence>
<sequence>MGRKTQIESALDYIHPQMEEVFVGLGLYTPSTQAVLEYGEPLSYGVTFSEATLGSLSSLDWFIKDHSCFSGFNFNNKNNLDWTKFGPKVDNYNHFLAKAIARGTGQIVKGIFMCSNAYTNKLTSSLPNAPYRYINLQDIQMVRLLPTKTKSLSSLLLSGSCCIYRLKTWKLKPPQHCRPPPLHLHPHQPLLHRRNLHLLLHGKHLPPPLLHLIAASLSASNGSGTNPPPSAVPFLSTPKAASLPCMKVNMLKITNECDGGRNAAMKSK</sequence>
<dbReference type="AlphaFoldDB" id="A0A8T0JQR1"/>
<dbReference type="PANTHER" id="PTHR21068:SF36">
    <property type="entry name" value="SENESCENCE_DEHYDRATION-ASSOCIATED PROTEIN-LIKE PROTEIN"/>
    <property type="match status" value="1"/>
</dbReference>
<dbReference type="EMBL" id="JABFOF010000009">
    <property type="protein sequence ID" value="KAG2380404.1"/>
    <property type="molecule type" value="Genomic_DNA"/>
</dbReference>
<reference evidence="1 2" key="1">
    <citation type="submission" date="2020-05" db="EMBL/GenBank/DDBJ databases">
        <title>Vigna angularis (adzuki bean) Var. LongXiaoDou No. 4 denovo assembly.</title>
        <authorList>
            <person name="Xiang H."/>
        </authorList>
    </citation>
    <scope>NUCLEOTIDE SEQUENCE [LARGE SCALE GENOMIC DNA]</scope>
    <source>
        <tissue evidence="1">Leaf</tissue>
    </source>
</reference>
<evidence type="ECO:0000313" key="1">
    <source>
        <dbReference type="EMBL" id="KAG2380404.1"/>
    </source>
</evidence>
<organism evidence="1 2">
    <name type="scientific">Phaseolus angularis</name>
    <name type="common">Azuki bean</name>
    <name type="synonym">Vigna angularis</name>
    <dbReference type="NCBI Taxonomy" id="3914"/>
    <lineage>
        <taxon>Eukaryota</taxon>
        <taxon>Viridiplantae</taxon>
        <taxon>Streptophyta</taxon>
        <taxon>Embryophyta</taxon>
        <taxon>Tracheophyta</taxon>
        <taxon>Spermatophyta</taxon>
        <taxon>Magnoliopsida</taxon>
        <taxon>eudicotyledons</taxon>
        <taxon>Gunneridae</taxon>
        <taxon>Pentapetalae</taxon>
        <taxon>rosids</taxon>
        <taxon>fabids</taxon>
        <taxon>Fabales</taxon>
        <taxon>Fabaceae</taxon>
        <taxon>Papilionoideae</taxon>
        <taxon>50 kb inversion clade</taxon>
        <taxon>NPAAA clade</taxon>
        <taxon>indigoferoid/millettioid clade</taxon>
        <taxon>Phaseoleae</taxon>
        <taxon>Vigna</taxon>
    </lineage>
</organism>
<name>A0A8T0JQR1_PHAAN</name>
<dbReference type="Proteomes" id="UP000743370">
    <property type="component" value="Unassembled WGS sequence"/>
</dbReference>
<dbReference type="PANTHER" id="PTHR21068">
    <property type="entry name" value="SPARTIN"/>
    <property type="match status" value="1"/>
</dbReference>
<accession>A0A8T0JQR1</accession>
<comment type="caution">
    <text evidence="1">The sequence shown here is derived from an EMBL/GenBank/DDBJ whole genome shotgun (WGS) entry which is preliminary data.</text>
</comment>
<gene>
    <name evidence="1" type="ORF">HKW66_Vig0171830</name>
</gene>
<proteinExistence type="predicted"/>
<dbReference type="InterPro" id="IPR045036">
    <property type="entry name" value="Spartin-like"/>
</dbReference>
<dbReference type="GO" id="GO:0005886">
    <property type="term" value="C:plasma membrane"/>
    <property type="evidence" value="ECO:0007669"/>
    <property type="project" value="TreeGrafter"/>
</dbReference>
<protein>
    <submittedName>
        <fullName evidence="1">Uncharacterized protein</fullName>
    </submittedName>
</protein>